<evidence type="ECO:0000256" key="3">
    <source>
        <dbReference type="ARBA" id="ARBA00022723"/>
    </source>
</evidence>
<organism evidence="8 9">
    <name type="scientific">Chelativorans salis</name>
    <dbReference type="NCBI Taxonomy" id="2978478"/>
    <lineage>
        <taxon>Bacteria</taxon>
        <taxon>Pseudomonadati</taxon>
        <taxon>Pseudomonadota</taxon>
        <taxon>Alphaproteobacteria</taxon>
        <taxon>Hyphomicrobiales</taxon>
        <taxon>Phyllobacteriaceae</taxon>
        <taxon>Chelativorans</taxon>
    </lineage>
</organism>
<dbReference type="Gene3D" id="2.20.28.10">
    <property type="match status" value="1"/>
</dbReference>
<dbReference type="PROSITE" id="PS50903">
    <property type="entry name" value="RUBREDOXIN_LIKE"/>
    <property type="match status" value="1"/>
</dbReference>
<reference evidence="8 9" key="1">
    <citation type="submission" date="2022-09" db="EMBL/GenBank/DDBJ databases">
        <title>Chelativorans salina sp. nov., a novel slightly halophilic bacterium isolated from a saline lake sediment enrichment.</title>
        <authorList>
            <person name="Gao L."/>
            <person name="Fang B.-Z."/>
            <person name="Li W.-J."/>
        </authorList>
    </citation>
    <scope>NUCLEOTIDE SEQUENCE [LARGE SCALE GENOMIC DNA]</scope>
    <source>
        <strain evidence="8 9">EGI FJ00035</strain>
    </source>
</reference>
<dbReference type="PRINTS" id="PR00163">
    <property type="entry name" value="RUBREDOXIN"/>
</dbReference>
<evidence type="ECO:0000313" key="8">
    <source>
        <dbReference type="EMBL" id="MCT7376735.1"/>
    </source>
</evidence>
<name>A0ABT2LQA2_9HYPH</name>
<dbReference type="CDD" id="cd00730">
    <property type="entry name" value="rubredoxin"/>
    <property type="match status" value="1"/>
</dbReference>
<keyword evidence="4 6" id="KW-0249">Electron transport</keyword>
<protein>
    <recommendedName>
        <fullName evidence="6">Rubredoxin</fullName>
    </recommendedName>
</protein>
<comment type="similarity">
    <text evidence="6">Belongs to the rubredoxin family.</text>
</comment>
<keyword evidence="5 6" id="KW-0408">Iron</keyword>
<evidence type="ECO:0000256" key="6">
    <source>
        <dbReference type="RuleBase" id="RU003820"/>
    </source>
</evidence>
<evidence type="ECO:0000256" key="1">
    <source>
        <dbReference type="ARBA" id="ARBA00001965"/>
    </source>
</evidence>
<dbReference type="SUPFAM" id="SSF57802">
    <property type="entry name" value="Rubredoxin-like"/>
    <property type="match status" value="1"/>
</dbReference>
<comment type="cofactor">
    <cofactor evidence="1 6">
        <name>Fe(3+)</name>
        <dbReference type="ChEBI" id="CHEBI:29034"/>
    </cofactor>
</comment>
<dbReference type="PANTHER" id="PTHR47627">
    <property type="entry name" value="RUBREDOXIN"/>
    <property type="match status" value="1"/>
</dbReference>
<evidence type="ECO:0000256" key="5">
    <source>
        <dbReference type="ARBA" id="ARBA00023004"/>
    </source>
</evidence>
<keyword evidence="9" id="KW-1185">Reference proteome</keyword>
<keyword evidence="2" id="KW-0813">Transport</keyword>
<dbReference type="Pfam" id="PF00301">
    <property type="entry name" value="Rubredoxin"/>
    <property type="match status" value="1"/>
</dbReference>
<evidence type="ECO:0000313" key="9">
    <source>
        <dbReference type="Proteomes" id="UP001320831"/>
    </source>
</evidence>
<sequence>MSASADVVQDGASRIWECVLCGFRYDEAIGDPDGGIAPGTRWEDVPDDWFCPECGARKSEFDMVVVG</sequence>
<dbReference type="InterPro" id="IPR024935">
    <property type="entry name" value="Rubredoxin_dom"/>
</dbReference>
<gene>
    <name evidence="8" type="ORF">N5A92_17015</name>
</gene>
<dbReference type="InterPro" id="IPR050526">
    <property type="entry name" value="Rubredoxin_ET"/>
</dbReference>
<dbReference type="PROSITE" id="PS00202">
    <property type="entry name" value="RUBREDOXIN"/>
    <property type="match status" value="1"/>
</dbReference>
<accession>A0ABT2LQA2</accession>
<dbReference type="InterPro" id="IPR018527">
    <property type="entry name" value="Rubredoxin_Fe_BS"/>
</dbReference>
<dbReference type="PANTHER" id="PTHR47627:SF1">
    <property type="entry name" value="RUBREDOXIN-1-RELATED"/>
    <property type="match status" value="1"/>
</dbReference>
<dbReference type="RefSeq" id="WP_163269422.1">
    <property type="nucleotide sequence ID" value="NZ_JAOCZP010000005.1"/>
</dbReference>
<dbReference type="EMBL" id="JAOCZP010000005">
    <property type="protein sequence ID" value="MCT7376735.1"/>
    <property type="molecule type" value="Genomic_DNA"/>
</dbReference>
<keyword evidence="3 6" id="KW-0479">Metal-binding</keyword>
<comment type="caution">
    <text evidence="8">The sequence shown here is derived from an EMBL/GenBank/DDBJ whole genome shotgun (WGS) entry which is preliminary data.</text>
</comment>
<evidence type="ECO:0000256" key="2">
    <source>
        <dbReference type="ARBA" id="ARBA00022448"/>
    </source>
</evidence>
<evidence type="ECO:0000259" key="7">
    <source>
        <dbReference type="PROSITE" id="PS50903"/>
    </source>
</evidence>
<dbReference type="InterPro" id="IPR024934">
    <property type="entry name" value="Rubredoxin-like_dom"/>
</dbReference>
<dbReference type="Proteomes" id="UP001320831">
    <property type="component" value="Unassembled WGS sequence"/>
</dbReference>
<evidence type="ECO:0000256" key="4">
    <source>
        <dbReference type="ARBA" id="ARBA00022982"/>
    </source>
</evidence>
<feature type="domain" description="Rubredoxin-like" evidence="7">
    <location>
        <begin position="13"/>
        <end position="64"/>
    </location>
</feature>
<proteinExistence type="inferred from homology"/>